<organism evidence="2 3">
    <name type="scientific">Entomoplasma ellychniae</name>
    <dbReference type="NCBI Taxonomy" id="2114"/>
    <lineage>
        <taxon>Bacteria</taxon>
        <taxon>Bacillati</taxon>
        <taxon>Mycoplasmatota</taxon>
        <taxon>Mollicutes</taxon>
        <taxon>Entomoplasmatales</taxon>
        <taxon>Entomoplasmataceae</taxon>
        <taxon>Entomoplasma</taxon>
    </lineage>
</organism>
<evidence type="ECO:0000313" key="3">
    <source>
        <dbReference type="Proteomes" id="UP000239010"/>
    </source>
</evidence>
<gene>
    <name evidence="2" type="ORF">EELLY_v1c06630</name>
</gene>
<proteinExistence type="predicted"/>
<feature type="transmembrane region" description="Helical" evidence="1">
    <location>
        <begin position="56"/>
        <end position="78"/>
    </location>
</feature>
<dbReference type="Proteomes" id="UP000239010">
    <property type="component" value="Unassembled WGS sequence"/>
</dbReference>
<evidence type="ECO:0000256" key="1">
    <source>
        <dbReference type="SAM" id="Phobius"/>
    </source>
</evidence>
<keyword evidence="1" id="KW-0812">Transmembrane</keyword>
<protein>
    <submittedName>
        <fullName evidence="2">ABC transporter permease</fullName>
    </submittedName>
</protein>
<keyword evidence="3" id="KW-1185">Reference proteome</keyword>
<feature type="transmembrane region" description="Helical" evidence="1">
    <location>
        <begin position="168"/>
        <end position="188"/>
    </location>
</feature>
<comment type="caution">
    <text evidence="2">The sequence shown here is derived from an EMBL/GenBank/DDBJ whole genome shotgun (WGS) entry which is preliminary data.</text>
</comment>
<feature type="transmembrane region" description="Helical" evidence="1">
    <location>
        <begin position="99"/>
        <end position="126"/>
    </location>
</feature>
<feature type="transmembrane region" description="Helical" evidence="1">
    <location>
        <begin position="255"/>
        <end position="277"/>
    </location>
</feature>
<accession>A0A8E2QWI0</accession>
<sequence>MKSSKLRVVCKLLKIQTINYFSDPVNIVLGFLLCSVTMLCWVAFKPTEGGISTDAFVLASAIGISTIRNAEYNLNCTLVEWRETRFIRNILTTPISKKLFYFTILLFNWIVNIVIALILFALAMMFSSQRVILENVQWAPFLAGFWLNIILSNIMALWLSVAFKQRDYVLILSSISYYIAMYLLGLGIPWSTVGQYKVIYYVSYLFPHRYVLNIMQAAWVGTSGNMSLPIPLHPGESWEGSWLEQQNFGYGDNGWWLPSLISVFFIIFFTLLFMIAMNKKYRFGTRRYAKYKGVAINLENIEMIKKSSSVNELKEFIRISEIDKIQNDFKSKKVRKRPGD</sequence>
<keyword evidence="1" id="KW-0472">Membrane</keyword>
<evidence type="ECO:0000313" key="2">
    <source>
        <dbReference type="EMBL" id="PPE04977.1"/>
    </source>
</evidence>
<dbReference type="EMBL" id="PHND01000001">
    <property type="protein sequence ID" value="PPE04977.1"/>
    <property type="molecule type" value="Genomic_DNA"/>
</dbReference>
<reference evidence="2 3" key="1">
    <citation type="submission" date="2017-11" db="EMBL/GenBank/DDBJ databases">
        <title>Genome sequence of Entomoplasma ellychniae ELCN-1 (ATCC 43707).</title>
        <authorList>
            <person name="Lo W.-S."/>
            <person name="Gasparich G.E."/>
            <person name="Kuo C.-H."/>
        </authorList>
    </citation>
    <scope>NUCLEOTIDE SEQUENCE [LARGE SCALE GENOMIC DNA]</scope>
    <source>
        <strain evidence="2 3">ELCN-1</strain>
    </source>
</reference>
<feature type="transmembrane region" description="Helical" evidence="1">
    <location>
        <begin position="21"/>
        <end position="44"/>
    </location>
</feature>
<keyword evidence="1" id="KW-1133">Transmembrane helix</keyword>
<name>A0A8E2QWI0_9MOLU</name>
<dbReference type="AlphaFoldDB" id="A0A8E2QWI0"/>
<feature type="transmembrane region" description="Helical" evidence="1">
    <location>
        <begin position="138"/>
        <end position="161"/>
    </location>
</feature>